<organism evidence="1 2">
    <name type="scientific">Amycolatopsis cihanbeyliensis</name>
    <dbReference type="NCBI Taxonomy" id="1128664"/>
    <lineage>
        <taxon>Bacteria</taxon>
        <taxon>Bacillati</taxon>
        <taxon>Actinomycetota</taxon>
        <taxon>Actinomycetes</taxon>
        <taxon>Pseudonocardiales</taxon>
        <taxon>Pseudonocardiaceae</taxon>
        <taxon>Amycolatopsis</taxon>
    </lineage>
</organism>
<name>A0A542DHG4_AMYCI</name>
<dbReference type="AlphaFoldDB" id="A0A542DHG4"/>
<dbReference type="Proteomes" id="UP000320876">
    <property type="component" value="Unassembled WGS sequence"/>
</dbReference>
<proteinExistence type="predicted"/>
<sequence>MIASMRPERIVQAPPWRAEGVHWHAYRAPGAVPAAPTDEERARRLTLPPHVTLCTPHAVSGWITRQLPASSIHVALWAPDRRRWVPIGDAGDWQRVRLEFLLQAARGEDVYAAAHAPGGNLVVFGEFVTTAQCAEHTRFTESLPEHYRTGR</sequence>
<evidence type="ECO:0000313" key="2">
    <source>
        <dbReference type="Proteomes" id="UP000320876"/>
    </source>
</evidence>
<gene>
    <name evidence="1" type="ORF">FB471_2243</name>
</gene>
<comment type="caution">
    <text evidence="1">The sequence shown here is derived from an EMBL/GenBank/DDBJ whole genome shotgun (WGS) entry which is preliminary data.</text>
</comment>
<keyword evidence="2" id="KW-1185">Reference proteome</keyword>
<reference evidence="1 2" key="1">
    <citation type="submission" date="2019-06" db="EMBL/GenBank/DDBJ databases">
        <title>Sequencing the genomes of 1000 actinobacteria strains.</title>
        <authorList>
            <person name="Klenk H.-P."/>
        </authorList>
    </citation>
    <scope>NUCLEOTIDE SEQUENCE [LARGE SCALE GENOMIC DNA]</scope>
    <source>
        <strain evidence="1 2">DSM 45679</strain>
    </source>
</reference>
<dbReference type="EMBL" id="VFML01000001">
    <property type="protein sequence ID" value="TQJ02512.1"/>
    <property type="molecule type" value="Genomic_DNA"/>
</dbReference>
<protein>
    <submittedName>
        <fullName evidence="1">Uncharacterized protein</fullName>
    </submittedName>
</protein>
<dbReference type="RefSeq" id="WP_141997572.1">
    <property type="nucleotide sequence ID" value="NZ_VFML01000001.1"/>
</dbReference>
<evidence type="ECO:0000313" key="1">
    <source>
        <dbReference type="EMBL" id="TQJ02512.1"/>
    </source>
</evidence>
<dbReference type="OrthoDB" id="5183836at2"/>
<accession>A0A542DHG4</accession>